<keyword evidence="5" id="KW-1185">Reference proteome</keyword>
<dbReference type="PROSITE" id="PS00018">
    <property type="entry name" value="EF_HAND_1"/>
    <property type="match status" value="2"/>
</dbReference>
<evidence type="ECO:0000256" key="1">
    <source>
        <dbReference type="ARBA" id="ARBA00022837"/>
    </source>
</evidence>
<evidence type="ECO:0000256" key="2">
    <source>
        <dbReference type="SAM" id="Phobius"/>
    </source>
</evidence>
<evidence type="ECO:0000313" key="4">
    <source>
        <dbReference type="EMBL" id="CAA2625629.1"/>
    </source>
</evidence>
<dbReference type="InterPro" id="IPR011992">
    <property type="entry name" value="EF-hand-dom_pair"/>
</dbReference>
<dbReference type="EMBL" id="LR743596">
    <property type="protein sequence ID" value="CAA2625629.1"/>
    <property type="molecule type" value="Genomic_DNA"/>
</dbReference>
<dbReference type="SUPFAM" id="SSF47473">
    <property type="entry name" value="EF-hand"/>
    <property type="match status" value="1"/>
</dbReference>
<dbReference type="PROSITE" id="PS50222">
    <property type="entry name" value="EF_HAND_2"/>
    <property type="match status" value="1"/>
</dbReference>
<protein>
    <recommendedName>
        <fullName evidence="3">EF-hand domain-containing protein</fullName>
    </recommendedName>
</protein>
<dbReference type="GO" id="GO:0005509">
    <property type="term" value="F:calcium ion binding"/>
    <property type="evidence" value="ECO:0007669"/>
    <property type="project" value="InterPro"/>
</dbReference>
<keyword evidence="2" id="KW-0812">Transmembrane</keyword>
<dbReference type="AlphaFoldDB" id="A0A7I8J4J2"/>
<keyword evidence="1" id="KW-0106">Calcium</keyword>
<keyword evidence="2" id="KW-1133">Transmembrane helix</keyword>
<evidence type="ECO:0000313" key="5">
    <source>
        <dbReference type="Proteomes" id="UP001189122"/>
    </source>
</evidence>
<proteinExistence type="predicted"/>
<reference evidence="4 5" key="1">
    <citation type="submission" date="2019-12" db="EMBL/GenBank/DDBJ databases">
        <authorList>
            <person name="Scholz U."/>
            <person name="Mascher M."/>
            <person name="Fiebig A."/>
        </authorList>
    </citation>
    <scope>NUCLEOTIDE SEQUENCE</scope>
</reference>
<dbReference type="Gene3D" id="1.10.238.10">
    <property type="entry name" value="EF-hand"/>
    <property type="match status" value="1"/>
</dbReference>
<feature type="transmembrane region" description="Helical" evidence="2">
    <location>
        <begin position="106"/>
        <end position="127"/>
    </location>
</feature>
<dbReference type="InterPro" id="IPR002048">
    <property type="entry name" value="EF_hand_dom"/>
</dbReference>
<dbReference type="EMBL" id="CACRZD030000009">
    <property type="protein sequence ID" value="CAA6664980.1"/>
    <property type="molecule type" value="Genomic_DNA"/>
</dbReference>
<keyword evidence="2" id="KW-0472">Membrane</keyword>
<accession>A0A7I8J4J2</accession>
<dbReference type="InterPro" id="IPR018247">
    <property type="entry name" value="EF_Hand_1_Ca_BS"/>
</dbReference>
<name>A0A7I8J4J2_SPIIN</name>
<gene>
    <name evidence="4" type="ORF">SI7747_09011369</name>
</gene>
<sequence length="142" mass="16195">MCYGRLNHYKFEHSSHFTKSVSSPQNGHGHDLDEFKNWLKKFDDNNDGRISEEELRNATRSVGCWFSTWRSGRGIRKTDFDGNGFVDDDELENLAAFAHRVLGIRIVPSVIPLAYLALLALLLRYQILSLGKPLFLKSVVTP</sequence>
<feature type="domain" description="EF-hand" evidence="3">
    <location>
        <begin position="30"/>
        <end position="65"/>
    </location>
</feature>
<dbReference type="Proteomes" id="UP001189122">
    <property type="component" value="Unassembled WGS sequence"/>
</dbReference>
<organism evidence="4">
    <name type="scientific">Spirodela intermedia</name>
    <name type="common">Intermediate duckweed</name>
    <dbReference type="NCBI Taxonomy" id="51605"/>
    <lineage>
        <taxon>Eukaryota</taxon>
        <taxon>Viridiplantae</taxon>
        <taxon>Streptophyta</taxon>
        <taxon>Embryophyta</taxon>
        <taxon>Tracheophyta</taxon>
        <taxon>Spermatophyta</taxon>
        <taxon>Magnoliopsida</taxon>
        <taxon>Liliopsida</taxon>
        <taxon>Araceae</taxon>
        <taxon>Lemnoideae</taxon>
        <taxon>Spirodela</taxon>
    </lineage>
</organism>
<dbReference type="SMART" id="SM00054">
    <property type="entry name" value="EFh"/>
    <property type="match status" value="1"/>
</dbReference>
<dbReference type="Pfam" id="PF13405">
    <property type="entry name" value="EF-hand_6"/>
    <property type="match status" value="1"/>
</dbReference>
<evidence type="ECO:0000259" key="3">
    <source>
        <dbReference type="PROSITE" id="PS50222"/>
    </source>
</evidence>